<evidence type="ECO:0000313" key="3">
    <source>
        <dbReference type="EMBL" id="MFA0569301.1"/>
    </source>
</evidence>
<dbReference type="CDD" id="cd00077">
    <property type="entry name" value="HDc"/>
    <property type="match status" value="1"/>
</dbReference>
<dbReference type="EMBL" id="JBFRUW010000049">
    <property type="protein sequence ID" value="MFA0569301.1"/>
    <property type="molecule type" value="Genomic_DNA"/>
</dbReference>
<dbReference type="SUPFAM" id="SSF109604">
    <property type="entry name" value="HD-domain/PDEase-like"/>
    <property type="match status" value="1"/>
</dbReference>
<dbReference type="PROSITE" id="PS51832">
    <property type="entry name" value="HD_GYP"/>
    <property type="match status" value="1"/>
</dbReference>
<dbReference type="InterPro" id="IPR003607">
    <property type="entry name" value="HD/PDEase_dom"/>
</dbReference>
<evidence type="ECO:0000313" key="4">
    <source>
        <dbReference type="Proteomes" id="UP001570417"/>
    </source>
</evidence>
<name>A0ABV4ND64_9VIBR</name>
<accession>A0ABV4ND64</accession>
<dbReference type="InterPro" id="IPR037522">
    <property type="entry name" value="HD_GYP_dom"/>
</dbReference>
<protein>
    <submittedName>
        <fullName evidence="3">HD-GYP domain-containing protein</fullName>
    </submittedName>
</protein>
<dbReference type="PANTHER" id="PTHR43155:SF2">
    <property type="entry name" value="CYCLIC DI-GMP PHOSPHODIESTERASE PA4108"/>
    <property type="match status" value="1"/>
</dbReference>
<evidence type="ECO:0000256" key="1">
    <source>
        <dbReference type="SAM" id="MobiDB-lite"/>
    </source>
</evidence>
<feature type="region of interest" description="Disordered" evidence="1">
    <location>
        <begin position="81"/>
        <end position="102"/>
    </location>
</feature>
<keyword evidence="4" id="KW-1185">Reference proteome</keyword>
<dbReference type="RefSeq" id="WP_273296125.1">
    <property type="nucleotide sequence ID" value="NZ_JBFRUW010000049.1"/>
</dbReference>
<reference evidence="3 4" key="1">
    <citation type="journal article" date="2024" name="ISME J.">
        <title>Tailless and filamentous prophages are predominant in marine Vibrio.</title>
        <authorList>
            <person name="Steensen K."/>
            <person name="Seneca J."/>
            <person name="Bartlau N."/>
            <person name="Yu X.A."/>
            <person name="Hussain F.A."/>
            <person name="Polz M.F."/>
        </authorList>
    </citation>
    <scope>NUCLEOTIDE SEQUENCE [LARGE SCALE GENOMIC DNA]</scope>
    <source>
        <strain evidence="3 4">10N.222.51.A1</strain>
    </source>
</reference>
<proteinExistence type="predicted"/>
<dbReference type="Pfam" id="PF11871">
    <property type="entry name" value="DUF3391"/>
    <property type="match status" value="1"/>
</dbReference>
<evidence type="ECO:0000259" key="2">
    <source>
        <dbReference type="PROSITE" id="PS51832"/>
    </source>
</evidence>
<organism evidence="3 4">
    <name type="scientific">Vibrio gallaecicus</name>
    <dbReference type="NCBI Taxonomy" id="552386"/>
    <lineage>
        <taxon>Bacteria</taxon>
        <taxon>Pseudomonadati</taxon>
        <taxon>Pseudomonadota</taxon>
        <taxon>Gammaproteobacteria</taxon>
        <taxon>Vibrionales</taxon>
        <taxon>Vibrionaceae</taxon>
        <taxon>Vibrio</taxon>
    </lineage>
</organism>
<feature type="domain" description="HD-GYP" evidence="2">
    <location>
        <begin position="146"/>
        <end position="342"/>
    </location>
</feature>
<gene>
    <name evidence="3" type="ORF">AB4566_13590</name>
</gene>
<dbReference type="Gene3D" id="1.10.3210.10">
    <property type="entry name" value="Hypothetical protein af1432"/>
    <property type="match status" value="1"/>
</dbReference>
<dbReference type="PANTHER" id="PTHR43155">
    <property type="entry name" value="CYCLIC DI-GMP PHOSPHODIESTERASE PA4108-RELATED"/>
    <property type="match status" value="1"/>
</dbReference>
<sequence length="406" mass="45213">MHKHSPESSIKVQISEISIGMFVTGIENNTRINLTNAGRVSSEAGIQSLLKNNIKFVWVDEGLSDSKIDFSTLTTIATEDSQPAKPIAESTQSLRNRRKNNVKGTTAARSLVEEAKGIASKVINKAFDGQAFSVDEFDAWADDLISFTLTDKDAIRLVSALRSKDEYLLEHSVSVSTLLVTFARYLGYSEAELKQFAIGGIIHDIGKVKVDDKVLHKPAKLTAEEFEHMKMHQTYALDLIKNIKGLSVISRDVCLMHHEKLDGNGYPKGLAGDQLPVHGRMSSIVDIFDALTADRVYKKSMSPQEAFKILLGMTPNHLDSNLVYQFINCLGVYPVASLVELSNGRAAIVWESNQKHSKKPIVKSFYSIKHKHFTEIEFKDLAKSDLTIVRAISPSEFDFDINDFIH</sequence>
<dbReference type="InterPro" id="IPR021812">
    <property type="entry name" value="DUF3391"/>
</dbReference>
<comment type="caution">
    <text evidence="3">The sequence shown here is derived from an EMBL/GenBank/DDBJ whole genome shotgun (WGS) entry which is preliminary data.</text>
</comment>
<dbReference type="SMART" id="SM00471">
    <property type="entry name" value="HDc"/>
    <property type="match status" value="1"/>
</dbReference>
<dbReference type="Proteomes" id="UP001570417">
    <property type="component" value="Unassembled WGS sequence"/>
</dbReference>
<dbReference type="Pfam" id="PF13487">
    <property type="entry name" value="HD_5"/>
    <property type="match status" value="1"/>
</dbReference>